<dbReference type="Gene3D" id="3.10.620.30">
    <property type="match status" value="1"/>
</dbReference>
<dbReference type="RefSeq" id="WP_153583865.1">
    <property type="nucleotide sequence ID" value="NZ_WJBU01000004.1"/>
</dbReference>
<feature type="domain" description="Transglutaminase-like" evidence="1">
    <location>
        <begin position="40"/>
        <end position="145"/>
    </location>
</feature>
<reference evidence="2 3" key="1">
    <citation type="submission" date="2019-11" db="EMBL/GenBank/DDBJ databases">
        <title>Caenimonas koreensis gen. nov., sp. nov., isolated from activated sludge.</title>
        <authorList>
            <person name="Seung H.R."/>
        </authorList>
    </citation>
    <scope>NUCLEOTIDE SEQUENCE [LARGE SCALE GENOMIC DNA]</scope>
    <source>
        <strain evidence="2 3">EMB320</strain>
    </source>
</reference>
<dbReference type="Proteomes" id="UP000487350">
    <property type="component" value="Unassembled WGS sequence"/>
</dbReference>
<dbReference type="InterPro" id="IPR038765">
    <property type="entry name" value="Papain-like_cys_pep_sf"/>
</dbReference>
<dbReference type="Pfam" id="PF01841">
    <property type="entry name" value="Transglut_core"/>
    <property type="match status" value="1"/>
</dbReference>
<name>A0A844AZN1_9BURK</name>
<proteinExistence type="predicted"/>
<accession>A0A844AZN1</accession>
<keyword evidence="3" id="KW-1185">Reference proteome</keyword>
<dbReference type="InterPro" id="IPR002931">
    <property type="entry name" value="Transglutaminase-like"/>
</dbReference>
<gene>
    <name evidence="2" type="ORF">GHT07_04440</name>
</gene>
<evidence type="ECO:0000259" key="1">
    <source>
        <dbReference type="Pfam" id="PF01841"/>
    </source>
</evidence>
<dbReference type="SUPFAM" id="SSF54001">
    <property type="entry name" value="Cysteine proteinases"/>
    <property type="match status" value="1"/>
</dbReference>
<evidence type="ECO:0000313" key="2">
    <source>
        <dbReference type="EMBL" id="MRD46512.1"/>
    </source>
</evidence>
<sequence length="266" mass="30064">MTESPGRTGVDRRNALDDPGQWLKSTPLLDLEDPKLRLRAHALTQLCKNDREKAMAIYGFVKRMPFHKPIKIRLRTAREVIDAGRGDAEDKCTALIALLRASDIPARIRYIELRGEILRGLTSGVASAVRSVAEIWLNDRWNSTDTYIFDAAYMAAARERLKKAGWDWGYGIHREGNMIWPGAGDAWLGGMPTDRDPMVMSDMGVYNDPMELLDSAIWRASYPRLARSVQWNVLAPMMERVVRELREEALAPVPAPRASRPHRSGQ</sequence>
<dbReference type="AlphaFoldDB" id="A0A844AZN1"/>
<evidence type="ECO:0000313" key="3">
    <source>
        <dbReference type="Proteomes" id="UP000487350"/>
    </source>
</evidence>
<protein>
    <recommendedName>
        <fullName evidence="1">Transglutaminase-like domain-containing protein</fullName>
    </recommendedName>
</protein>
<organism evidence="2 3">
    <name type="scientific">Caenimonas koreensis DSM 17982</name>
    <dbReference type="NCBI Taxonomy" id="1121255"/>
    <lineage>
        <taxon>Bacteria</taxon>
        <taxon>Pseudomonadati</taxon>
        <taxon>Pseudomonadota</taxon>
        <taxon>Betaproteobacteria</taxon>
        <taxon>Burkholderiales</taxon>
        <taxon>Comamonadaceae</taxon>
        <taxon>Caenimonas</taxon>
    </lineage>
</organism>
<dbReference type="OrthoDB" id="8889343at2"/>
<dbReference type="EMBL" id="WJBU01000004">
    <property type="protein sequence ID" value="MRD46512.1"/>
    <property type="molecule type" value="Genomic_DNA"/>
</dbReference>
<comment type="caution">
    <text evidence="2">The sequence shown here is derived from an EMBL/GenBank/DDBJ whole genome shotgun (WGS) entry which is preliminary data.</text>
</comment>